<evidence type="ECO:0000313" key="2">
    <source>
        <dbReference type="EMBL" id="KAJ1084459.1"/>
    </source>
</evidence>
<comment type="caution">
    <text evidence="2">The sequence shown here is derived from an EMBL/GenBank/DDBJ whole genome shotgun (WGS) entry which is preliminary data.</text>
</comment>
<dbReference type="EMBL" id="JANPWB010000016">
    <property type="protein sequence ID" value="KAJ1084459.1"/>
    <property type="molecule type" value="Genomic_DNA"/>
</dbReference>
<proteinExistence type="predicted"/>
<feature type="compositionally biased region" description="Low complexity" evidence="1">
    <location>
        <begin position="32"/>
        <end position="43"/>
    </location>
</feature>
<reference evidence="2" key="1">
    <citation type="journal article" date="2022" name="bioRxiv">
        <title>Sequencing and chromosome-scale assembly of the giantPleurodeles waltlgenome.</title>
        <authorList>
            <person name="Brown T."/>
            <person name="Elewa A."/>
            <person name="Iarovenko S."/>
            <person name="Subramanian E."/>
            <person name="Araus A.J."/>
            <person name="Petzold A."/>
            <person name="Susuki M."/>
            <person name="Suzuki K.-i.T."/>
            <person name="Hayashi T."/>
            <person name="Toyoda A."/>
            <person name="Oliveira C."/>
            <person name="Osipova E."/>
            <person name="Leigh N.D."/>
            <person name="Simon A."/>
            <person name="Yun M.H."/>
        </authorList>
    </citation>
    <scope>NUCLEOTIDE SEQUENCE</scope>
    <source>
        <strain evidence="2">20211129_DDA</strain>
        <tissue evidence="2">Liver</tissue>
    </source>
</reference>
<feature type="region of interest" description="Disordered" evidence="1">
    <location>
        <begin position="22"/>
        <end position="74"/>
    </location>
</feature>
<feature type="compositionally biased region" description="Polar residues" evidence="1">
    <location>
        <begin position="44"/>
        <end position="60"/>
    </location>
</feature>
<sequence>MQSRSVQLRLCNRRNCPFLLPRTGLASPPLPSRRGVSSGRVLSQGTPVPSASIGEGSTYSPGVLCPLSPVSTTR</sequence>
<protein>
    <submittedName>
        <fullName evidence="2">Uncharacterized protein</fullName>
    </submittedName>
</protein>
<gene>
    <name evidence="2" type="ORF">NDU88_004606</name>
</gene>
<evidence type="ECO:0000313" key="3">
    <source>
        <dbReference type="Proteomes" id="UP001066276"/>
    </source>
</evidence>
<organism evidence="2 3">
    <name type="scientific">Pleurodeles waltl</name>
    <name type="common">Iberian ribbed newt</name>
    <dbReference type="NCBI Taxonomy" id="8319"/>
    <lineage>
        <taxon>Eukaryota</taxon>
        <taxon>Metazoa</taxon>
        <taxon>Chordata</taxon>
        <taxon>Craniata</taxon>
        <taxon>Vertebrata</taxon>
        <taxon>Euteleostomi</taxon>
        <taxon>Amphibia</taxon>
        <taxon>Batrachia</taxon>
        <taxon>Caudata</taxon>
        <taxon>Salamandroidea</taxon>
        <taxon>Salamandridae</taxon>
        <taxon>Pleurodelinae</taxon>
        <taxon>Pleurodeles</taxon>
    </lineage>
</organism>
<keyword evidence="3" id="KW-1185">Reference proteome</keyword>
<dbReference type="Proteomes" id="UP001066276">
    <property type="component" value="Chromosome 12"/>
</dbReference>
<dbReference type="AlphaFoldDB" id="A0AAV7L0S3"/>
<name>A0AAV7L0S3_PLEWA</name>
<evidence type="ECO:0000256" key="1">
    <source>
        <dbReference type="SAM" id="MobiDB-lite"/>
    </source>
</evidence>
<accession>A0AAV7L0S3</accession>